<gene>
    <name evidence="2" type="ORF">C8R26_10135</name>
</gene>
<dbReference type="Proteomes" id="UP000244128">
    <property type="component" value="Unassembled WGS sequence"/>
</dbReference>
<organism evidence="2 3">
    <name type="scientific">Nitrosomonas oligotropha</name>
    <dbReference type="NCBI Taxonomy" id="42354"/>
    <lineage>
        <taxon>Bacteria</taxon>
        <taxon>Pseudomonadati</taxon>
        <taxon>Pseudomonadota</taxon>
        <taxon>Betaproteobacteria</taxon>
        <taxon>Nitrosomonadales</taxon>
        <taxon>Nitrosomonadaceae</taxon>
        <taxon>Nitrosomonas</taxon>
    </lineage>
</organism>
<dbReference type="Pfam" id="PF08668">
    <property type="entry name" value="HDOD"/>
    <property type="match status" value="1"/>
</dbReference>
<evidence type="ECO:0000313" key="3">
    <source>
        <dbReference type="Proteomes" id="UP000244128"/>
    </source>
</evidence>
<name>A0A2T5I4H2_9PROT</name>
<evidence type="ECO:0000313" key="2">
    <source>
        <dbReference type="EMBL" id="PTQ78720.1"/>
    </source>
</evidence>
<dbReference type="InterPro" id="IPR013976">
    <property type="entry name" value="HDOD"/>
</dbReference>
<sequence>MTTLTSAFEHSQADFFAQLERRINEKGDFPALSKSIQNIRQLIQDEGRNIAGIANAILSDFTLTQKIIKLANSGLYSKADSEVTTVSHAVVVLGLDTITNIALNIRTIDTPSAAKSEPGTVSGELEKAVLASNIARNIVA</sequence>
<comment type="caution">
    <text evidence="2">The sequence shown here is derived from an EMBL/GenBank/DDBJ whole genome shotgun (WGS) entry which is preliminary data.</text>
</comment>
<dbReference type="PROSITE" id="PS51833">
    <property type="entry name" value="HDOD"/>
    <property type="match status" value="1"/>
</dbReference>
<evidence type="ECO:0000259" key="1">
    <source>
        <dbReference type="PROSITE" id="PS51833"/>
    </source>
</evidence>
<proteinExistence type="predicted"/>
<reference evidence="2 3" key="1">
    <citation type="submission" date="2018-04" db="EMBL/GenBank/DDBJ databases">
        <title>Active sludge and wastewater microbial communities from Klosterneuburg, Austria.</title>
        <authorList>
            <person name="Wagner M."/>
        </authorList>
    </citation>
    <scope>NUCLEOTIDE SEQUENCE [LARGE SCALE GENOMIC DNA]</scope>
    <source>
        <strain evidence="2 3">Nm49</strain>
    </source>
</reference>
<dbReference type="Gene3D" id="1.10.3210.10">
    <property type="entry name" value="Hypothetical protein af1432"/>
    <property type="match status" value="1"/>
</dbReference>
<feature type="domain" description="HDOD" evidence="1">
    <location>
        <begin position="29"/>
        <end position="140"/>
    </location>
</feature>
<dbReference type="SUPFAM" id="SSF109604">
    <property type="entry name" value="HD-domain/PDEase-like"/>
    <property type="match status" value="1"/>
</dbReference>
<accession>A0A2T5I4H2</accession>
<dbReference type="EMBL" id="QAOI01000001">
    <property type="protein sequence ID" value="PTQ78720.1"/>
    <property type="molecule type" value="Genomic_DNA"/>
</dbReference>
<dbReference type="PANTHER" id="PTHR33525">
    <property type="match status" value="1"/>
</dbReference>
<dbReference type="PANTHER" id="PTHR33525:SF3">
    <property type="entry name" value="RIBONUCLEASE Y"/>
    <property type="match status" value="1"/>
</dbReference>
<protein>
    <submittedName>
        <fullName evidence="2">HDOD domain-containing protein</fullName>
    </submittedName>
</protein>
<dbReference type="InterPro" id="IPR052340">
    <property type="entry name" value="RNase_Y/CdgJ"/>
</dbReference>
<dbReference type="AlphaFoldDB" id="A0A2T5I4H2"/>